<dbReference type="EMBL" id="PDND01000107">
    <property type="protein sequence ID" value="PGH32015.1"/>
    <property type="molecule type" value="Genomic_DNA"/>
</dbReference>
<sequence length="223" mass="24964">MQQVLALGQRLMTTPTPLALPPSPARQAPRLSAPTESHRNPITYYAYANRCPNPKNPTQILRQPTAVAAHTALNSLPPPRPPARPIKRSLPAKSSRRPPLRPPLRRTRNPTLARGQNSFYHGTYHGTRRHLVIGGKTPYGHPHAPADTSFEDTTDPTTKVEVQRRSLKLPHPIRTISEGSGQRLDIHEHLNLHVTIPLGQLLDKSETIRREFAWHLQSSAARF</sequence>
<protein>
    <submittedName>
        <fullName evidence="2">Uncharacterized protein</fullName>
    </submittedName>
</protein>
<comment type="caution">
    <text evidence="2">The sequence shown here is derived from an EMBL/GenBank/DDBJ whole genome shotgun (WGS) entry which is preliminary data.</text>
</comment>
<evidence type="ECO:0000313" key="2">
    <source>
        <dbReference type="EMBL" id="PGH32015.1"/>
    </source>
</evidence>
<dbReference type="AlphaFoldDB" id="A0A2B7ZEJ1"/>
<feature type="region of interest" description="Disordered" evidence="1">
    <location>
        <begin position="13"/>
        <end position="37"/>
    </location>
</feature>
<feature type="region of interest" description="Disordered" evidence="1">
    <location>
        <begin position="72"/>
        <end position="121"/>
    </location>
</feature>
<dbReference type="Proteomes" id="UP000226031">
    <property type="component" value="Unassembled WGS sequence"/>
</dbReference>
<organism evidence="2 3">
    <name type="scientific">[Emmonsia] crescens</name>
    <dbReference type="NCBI Taxonomy" id="73230"/>
    <lineage>
        <taxon>Eukaryota</taxon>
        <taxon>Fungi</taxon>
        <taxon>Dikarya</taxon>
        <taxon>Ascomycota</taxon>
        <taxon>Pezizomycotina</taxon>
        <taxon>Eurotiomycetes</taxon>
        <taxon>Eurotiomycetidae</taxon>
        <taxon>Onygenales</taxon>
        <taxon>Ajellomycetaceae</taxon>
        <taxon>Emergomyces</taxon>
    </lineage>
</organism>
<accession>A0A2B7ZEJ1</accession>
<name>A0A2B7ZEJ1_9EURO</name>
<gene>
    <name evidence="2" type="ORF">GX50_05209</name>
</gene>
<feature type="compositionally biased region" description="Basic residues" evidence="1">
    <location>
        <begin position="94"/>
        <end position="108"/>
    </location>
</feature>
<proteinExistence type="predicted"/>
<evidence type="ECO:0000256" key="1">
    <source>
        <dbReference type="SAM" id="MobiDB-lite"/>
    </source>
</evidence>
<evidence type="ECO:0000313" key="3">
    <source>
        <dbReference type="Proteomes" id="UP000226031"/>
    </source>
</evidence>
<keyword evidence="3" id="KW-1185">Reference proteome</keyword>
<reference evidence="2 3" key="1">
    <citation type="submission" date="2017-10" db="EMBL/GenBank/DDBJ databases">
        <title>Comparative genomics in systemic dimorphic fungi from Ajellomycetaceae.</title>
        <authorList>
            <person name="Munoz J.F."/>
            <person name="Mcewen J.G."/>
            <person name="Clay O.K."/>
            <person name="Cuomo C.A."/>
        </authorList>
    </citation>
    <scope>NUCLEOTIDE SEQUENCE [LARGE SCALE GENOMIC DNA]</scope>
    <source>
        <strain evidence="2 3">UAMH4076</strain>
    </source>
</reference>